<sequence>MSEGRRPTLEMVAMRAGVGRGTVSRVINGSDQVSPATREAVRDAISELGYVPNHAARTLVTRRTDTVALVVPEPNDRLFAQPFFAHVVRGVSATLNERDLQLLLTTVRSADEYGRLGDYLTAHHVDGVLLVSLHADDPLPDRLAEAGVPCVIGGRPSWQTSHPIHYVDIDNVGGARTATCRFVETGRRNIATVAGPPDMVAGEDRLEGYLKAMRASGLPTPQERIRRGDFSYESGEAATRELLEAAPEVDAVFVASDPMALAAIRVLRESGRRIPDDVAVIGYDNSSFASHSDPPLTSVHQPTERMGGEMARILADVAIPGEADFSEQVLDTHLVVRESG</sequence>
<evidence type="ECO:0000256" key="3">
    <source>
        <dbReference type="ARBA" id="ARBA00023163"/>
    </source>
</evidence>
<dbReference type="PROSITE" id="PS50932">
    <property type="entry name" value="HTH_LACI_2"/>
    <property type="match status" value="1"/>
</dbReference>
<dbReference type="Gene3D" id="3.40.50.2300">
    <property type="match status" value="2"/>
</dbReference>
<accession>A0A0C2J7J1</accession>
<dbReference type="OrthoDB" id="3208777at2"/>
<keyword evidence="6" id="KW-1185">Reference proteome</keyword>
<dbReference type="InterPro" id="IPR010982">
    <property type="entry name" value="Lambda_DNA-bd_dom_sf"/>
</dbReference>
<dbReference type="Pfam" id="PF00356">
    <property type="entry name" value="LacI"/>
    <property type="match status" value="1"/>
</dbReference>
<dbReference type="Pfam" id="PF13377">
    <property type="entry name" value="Peripla_BP_3"/>
    <property type="match status" value="1"/>
</dbReference>
<dbReference type="STRING" id="183763.LP52_19255"/>
<gene>
    <name evidence="5" type="ORF">LP52_19255</name>
</gene>
<reference evidence="6" key="1">
    <citation type="journal article" date="2015" name="Chem. Biol.">
        <title>Structure, bioactivity, and resistance mechanism of streptomonomicin, an unusual lasso Peptide from an understudied halophilic actinomycete.</title>
        <authorList>
            <person name="Metelev M."/>
            <person name="Tietz J.I."/>
            <person name="Melby J.O."/>
            <person name="Blair P.M."/>
            <person name="Zhu L."/>
            <person name="Livnat I."/>
            <person name="Severinov K."/>
            <person name="Mitchell D.A."/>
        </authorList>
    </citation>
    <scope>NUCLEOTIDE SEQUENCE [LARGE SCALE GENOMIC DNA]</scope>
    <source>
        <strain evidence="6">YIM 90003</strain>
    </source>
</reference>
<feature type="domain" description="HTH lacI-type" evidence="4">
    <location>
        <begin position="7"/>
        <end position="61"/>
    </location>
</feature>
<dbReference type="AlphaFoldDB" id="A0A0C2J7J1"/>
<dbReference type="SMART" id="SM00354">
    <property type="entry name" value="HTH_LACI"/>
    <property type="match status" value="1"/>
</dbReference>
<name>A0A0C2J7J1_9ACTN</name>
<keyword evidence="2" id="KW-0238">DNA-binding</keyword>
<keyword evidence="3" id="KW-0804">Transcription</keyword>
<dbReference type="CDD" id="cd01392">
    <property type="entry name" value="HTH_LacI"/>
    <property type="match status" value="1"/>
</dbReference>
<dbReference type="InterPro" id="IPR046335">
    <property type="entry name" value="LacI/GalR-like_sensor"/>
</dbReference>
<evidence type="ECO:0000256" key="2">
    <source>
        <dbReference type="ARBA" id="ARBA00023125"/>
    </source>
</evidence>
<evidence type="ECO:0000313" key="6">
    <source>
        <dbReference type="Proteomes" id="UP000031675"/>
    </source>
</evidence>
<dbReference type="PANTHER" id="PTHR30146:SF109">
    <property type="entry name" value="HTH-TYPE TRANSCRIPTIONAL REGULATOR GALS"/>
    <property type="match status" value="1"/>
</dbReference>
<protein>
    <submittedName>
        <fullName evidence="5">LacI family transcriptional regulator</fullName>
    </submittedName>
</protein>
<dbReference type="EMBL" id="JROO01000038">
    <property type="protein sequence ID" value="KIH97396.1"/>
    <property type="molecule type" value="Genomic_DNA"/>
</dbReference>
<dbReference type="SUPFAM" id="SSF47413">
    <property type="entry name" value="lambda repressor-like DNA-binding domains"/>
    <property type="match status" value="1"/>
</dbReference>
<dbReference type="SUPFAM" id="SSF53822">
    <property type="entry name" value="Periplasmic binding protein-like I"/>
    <property type="match status" value="1"/>
</dbReference>
<dbReference type="Proteomes" id="UP000031675">
    <property type="component" value="Unassembled WGS sequence"/>
</dbReference>
<dbReference type="Gene3D" id="1.10.260.40">
    <property type="entry name" value="lambda repressor-like DNA-binding domains"/>
    <property type="match status" value="1"/>
</dbReference>
<dbReference type="GO" id="GO:0000976">
    <property type="term" value="F:transcription cis-regulatory region binding"/>
    <property type="evidence" value="ECO:0007669"/>
    <property type="project" value="TreeGrafter"/>
</dbReference>
<organism evidence="5 6">
    <name type="scientific">Streptomonospora alba</name>
    <dbReference type="NCBI Taxonomy" id="183763"/>
    <lineage>
        <taxon>Bacteria</taxon>
        <taxon>Bacillati</taxon>
        <taxon>Actinomycetota</taxon>
        <taxon>Actinomycetes</taxon>
        <taxon>Streptosporangiales</taxon>
        <taxon>Nocardiopsidaceae</taxon>
        <taxon>Streptomonospora</taxon>
    </lineage>
</organism>
<dbReference type="InterPro" id="IPR000843">
    <property type="entry name" value="HTH_LacI"/>
</dbReference>
<dbReference type="CDD" id="cd06267">
    <property type="entry name" value="PBP1_LacI_sugar_binding-like"/>
    <property type="match status" value="1"/>
</dbReference>
<dbReference type="InterPro" id="IPR028082">
    <property type="entry name" value="Peripla_BP_I"/>
</dbReference>
<dbReference type="RefSeq" id="WP_040275586.1">
    <property type="nucleotide sequence ID" value="NZ_JROO01000038.1"/>
</dbReference>
<comment type="caution">
    <text evidence="5">The sequence shown here is derived from an EMBL/GenBank/DDBJ whole genome shotgun (WGS) entry which is preliminary data.</text>
</comment>
<evidence type="ECO:0000256" key="1">
    <source>
        <dbReference type="ARBA" id="ARBA00023015"/>
    </source>
</evidence>
<keyword evidence="1" id="KW-0805">Transcription regulation</keyword>
<proteinExistence type="predicted"/>
<dbReference type="GO" id="GO:0003700">
    <property type="term" value="F:DNA-binding transcription factor activity"/>
    <property type="evidence" value="ECO:0007669"/>
    <property type="project" value="TreeGrafter"/>
</dbReference>
<dbReference type="PANTHER" id="PTHR30146">
    <property type="entry name" value="LACI-RELATED TRANSCRIPTIONAL REPRESSOR"/>
    <property type="match status" value="1"/>
</dbReference>
<evidence type="ECO:0000259" key="4">
    <source>
        <dbReference type="PROSITE" id="PS50932"/>
    </source>
</evidence>
<evidence type="ECO:0000313" key="5">
    <source>
        <dbReference type="EMBL" id="KIH97396.1"/>
    </source>
</evidence>